<accession>A0A2J6SJL0</accession>
<dbReference type="STRING" id="1095630.A0A2J6SJL0"/>
<reference evidence="1 2" key="1">
    <citation type="submission" date="2016-04" db="EMBL/GenBank/DDBJ databases">
        <title>A degradative enzymes factory behind the ericoid mycorrhizal symbiosis.</title>
        <authorList>
            <consortium name="DOE Joint Genome Institute"/>
            <person name="Martino E."/>
            <person name="Morin E."/>
            <person name="Grelet G."/>
            <person name="Kuo A."/>
            <person name="Kohler A."/>
            <person name="Daghino S."/>
            <person name="Barry K."/>
            <person name="Choi C."/>
            <person name="Cichocki N."/>
            <person name="Clum A."/>
            <person name="Copeland A."/>
            <person name="Hainaut M."/>
            <person name="Haridas S."/>
            <person name="Labutti K."/>
            <person name="Lindquist E."/>
            <person name="Lipzen A."/>
            <person name="Khouja H.-R."/>
            <person name="Murat C."/>
            <person name="Ohm R."/>
            <person name="Olson A."/>
            <person name="Spatafora J."/>
            <person name="Veneault-Fourrey C."/>
            <person name="Henrissat B."/>
            <person name="Grigoriev I."/>
            <person name="Martin F."/>
            <person name="Perotto S."/>
        </authorList>
    </citation>
    <scope>NUCLEOTIDE SEQUENCE [LARGE SCALE GENOMIC DNA]</scope>
    <source>
        <strain evidence="1 2">E</strain>
    </source>
</reference>
<name>A0A2J6SJL0_9HELO</name>
<dbReference type="AlphaFoldDB" id="A0A2J6SJL0"/>
<dbReference type="EMBL" id="KZ613912">
    <property type="protein sequence ID" value="PMD50947.1"/>
    <property type="molecule type" value="Genomic_DNA"/>
</dbReference>
<feature type="non-terminal residue" evidence="1">
    <location>
        <position position="1"/>
    </location>
</feature>
<keyword evidence="2" id="KW-1185">Reference proteome</keyword>
<proteinExistence type="predicted"/>
<gene>
    <name evidence="1" type="ORF">K444DRAFT_544996</name>
</gene>
<dbReference type="InParanoid" id="A0A2J6SJL0"/>
<dbReference type="Proteomes" id="UP000235371">
    <property type="component" value="Unassembled WGS sequence"/>
</dbReference>
<protein>
    <submittedName>
        <fullName evidence="1">Uncharacterized protein</fullName>
    </submittedName>
</protein>
<sequence>LHVLFTELEGISDLYAETAAVYEVVREIIKQAYEIPLAILRAALQSSILELTLKQYLPEAIGKLGAYYSATFELICAARDSTYRVFQVEPFQIQMPASLKESP</sequence>
<organism evidence="1 2">
    <name type="scientific">Hyaloscypha bicolor E</name>
    <dbReference type="NCBI Taxonomy" id="1095630"/>
    <lineage>
        <taxon>Eukaryota</taxon>
        <taxon>Fungi</taxon>
        <taxon>Dikarya</taxon>
        <taxon>Ascomycota</taxon>
        <taxon>Pezizomycotina</taxon>
        <taxon>Leotiomycetes</taxon>
        <taxon>Helotiales</taxon>
        <taxon>Hyaloscyphaceae</taxon>
        <taxon>Hyaloscypha</taxon>
        <taxon>Hyaloscypha bicolor</taxon>
    </lineage>
</organism>
<evidence type="ECO:0000313" key="1">
    <source>
        <dbReference type="EMBL" id="PMD50947.1"/>
    </source>
</evidence>
<dbReference type="GeneID" id="36584177"/>
<dbReference type="RefSeq" id="XP_024727851.1">
    <property type="nucleotide sequence ID" value="XM_024876098.1"/>
</dbReference>
<evidence type="ECO:0000313" key="2">
    <source>
        <dbReference type="Proteomes" id="UP000235371"/>
    </source>
</evidence>
<dbReference type="OrthoDB" id="4851849at2759"/>